<dbReference type="PANTHER" id="PTHR30600:SF10">
    <property type="entry name" value="BLL6722 PROTEIN"/>
    <property type="match status" value="1"/>
</dbReference>
<keyword evidence="3 7" id="KW-0479">Metal-binding</keyword>
<gene>
    <name evidence="9" type="ORF">KDM89_10540</name>
</gene>
<evidence type="ECO:0000256" key="7">
    <source>
        <dbReference type="PROSITE-ProRule" id="PRU00433"/>
    </source>
</evidence>
<dbReference type="Pfam" id="PF03150">
    <property type="entry name" value="CCP_MauG"/>
    <property type="match status" value="1"/>
</dbReference>
<keyword evidence="9" id="KW-0575">Peroxidase</keyword>
<protein>
    <submittedName>
        <fullName evidence="9">Cytochrome-c peroxidase</fullName>
    </submittedName>
</protein>
<sequence length="382" mass="41065">MLVTGCGGGSAPSQVAAGDADNMSAAARLGEKIFKDPSLSASGKMSCASCHDPSAAYAQTNNLAVQLGGPNLDQQGLRAVPSLRYLHLTPAFGKNAEGDFVGGFTHDGRADTLAKQAEAPLLAANEMANTDRADVVAKLQRAAYAAEFKAVFGNQIFSQTDAAFERILFALQQYQKEDPDFHPYDSKFDYFMAGKAKFSDAELRGLALFNNPQKGNCAACHVSARGSDGSLPVFTDYTYDNLGVPRNLKLAANADANFYDLGLCGPNRQDLAANTALCGKFKVPTLRNVATRKVFFHNGVITSLRDAVNFYVTRDTNPENWFPLMADGSVIKFNDVPALYAANVNTSEVPYNRKRGMAPALSPQEVDDVLVFLATLNDGYKP</sequence>
<proteinExistence type="predicted"/>
<evidence type="ECO:0000259" key="8">
    <source>
        <dbReference type="PROSITE" id="PS51007"/>
    </source>
</evidence>
<evidence type="ECO:0000256" key="6">
    <source>
        <dbReference type="ARBA" id="ARBA00023004"/>
    </source>
</evidence>
<dbReference type="InterPro" id="IPR009056">
    <property type="entry name" value="Cyt_c-like_dom"/>
</dbReference>
<evidence type="ECO:0000313" key="10">
    <source>
        <dbReference type="Proteomes" id="UP000680067"/>
    </source>
</evidence>
<dbReference type="GO" id="GO:0020037">
    <property type="term" value="F:heme binding"/>
    <property type="evidence" value="ECO:0007669"/>
    <property type="project" value="InterPro"/>
</dbReference>
<dbReference type="InterPro" id="IPR051395">
    <property type="entry name" value="Cytochrome_c_Peroxidase/MauG"/>
</dbReference>
<dbReference type="PANTHER" id="PTHR30600">
    <property type="entry name" value="CYTOCHROME C PEROXIDASE-RELATED"/>
    <property type="match status" value="1"/>
</dbReference>
<keyword evidence="2 7" id="KW-0349">Heme</keyword>
<dbReference type="InterPro" id="IPR004852">
    <property type="entry name" value="Di-haem_cyt_c_peroxidsae"/>
</dbReference>
<dbReference type="GO" id="GO:0030313">
    <property type="term" value="C:cell envelope"/>
    <property type="evidence" value="ECO:0007669"/>
    <property type="project" value="UniProtKB-SubCell"/>
</dbReference>
<reference evidence="9" key="1">
    <citation type="submission" date="2021-04" db="EMBL/GenBank/DDBJ databases">
        <title>novel species isolated from subtropical streams in China.</title>
        <authorList>
            <person name="Lu H."/>
        </authorList>
    </citation>
    <scope>NUCLEOTIDE SEQUENCE</scope>
    <source>
        <strain evidence="9">LFS511W</strain>
    </source>
</reference>
<dbReference type="EMBL" id="JAGSPN010000007">
    <property type="protein sequence ID" value="MBR7782584.1"/>
    <property type="molecule type" value="Genomic_DNA"/>
</dbReference>
<dbReference type="InterPro" id="IPR036909">
    <property type="entry name" value="Cyt_c-like_dom_sf"/>
</dbReference>
<accession>A0A941DMX5</accession>
<evidence type="ECO:0000256" key="1">
    <source>
        <dbReference type="ARBA" id="ARBA00004196"/>
    </source>
</evidence>
<dbReference type="Gene3D" id="1.10.760.10">
    <property type="entry name" value="Cytochrome c-like domain"/>
    <property type="match status" value="2"/>
</dbReference>
<dbReference type="AlphaFoldDB" id="A0A941DMX5"/>
<evidence type="ECO:0000256" key="4">
    <source>
        <dbReference type="ARBA" id="ARBA00022729"/>
    </source>
</evidence>
<evidence type="ECO:0000256" key="2">
    <source>
        <dbReference type="ARBA" id="ARBA00022617"/>
    </source>
</evidence>
<dbReference type="Proteomes" id="UP000680067">
    <property type="component" value="Unassembled WGS sequence"/>
</dbReference>
<dbReference type="SUPFAM" id="SSF46626">
    <property type="entry name" value="Cytochrome c"/>
    <property type="match status" value="2"/>
</dbReference>
<dbReference type="GO" id="GO:0046872">
    <property type="term" value="F:metal ion binding"/>
    <property type="evidence" value="ECO:0007669"/>
    <property type="project" value="UniProtKB-KW"/>
</dbReference>
<evidence type="ECO:0000313" key="9">
    <source>
        <dbReference type="EMBL" id="MBR7782584.1"/>
    </source>
</evidence>
<keyword evidence="6 7" id="KW-0408">Iron</keyword>
<name>A0A941DMX5_9BURK</name>
<keyword evidence="10" id="KW-1185">Reference proteome</keyword>
<comment type="caution">
    <text evidence="9">The sequence shown here is derived from an EMBL/GenBank/DDBJ whole genome shotgun (WGS) entry which is preliminary data.</text>
</comment>
<keyword evidence="5" id="KW-0560">Oxidoreductase</keyword>
<feature type="domain" description="Cytochrome c" evidence="8">
    <location>
        <begin position="200"/>
        <end position="377"/>
    </location>
</feature>
<feature type="domain" description="Cytochrome c" evidence="8">
    <location>
        <begin position="25"/>
        <end position="143"/>
    </location>
</feature>
<organism evidence="9 10">
    <name type="scientific">Undibacterium luofuense</name>
    <dbReference type="NCBI Taxonomy" id="2828733"/>
    <lineage>
        <taxon>Bacteria</taxon>
        <taxon>Pseudomonadati</taxon>
        <taxon>Pseudomonadota</taxon>
        <taxon>Betaproteobacteria</taxon>
        <taxon>Burkholderiales</taxon>
        <taxon>Oxalobacteraceae</taxon>
        <taxon>Undibacterium</taxon>
    </lineage>
</organism>
<evidence type="ECO:0000256" key="5">
    <source>
        <dbReference type="ARBA" id="ARBA00023002"/>
    </source>
</evidence>
<evidence type="ECO:0000256" key="3">
    <source>
        <dbReference type="ARBA" id="ARBA00022723"/>
    </source>
</evidence>
<dbReference type="PROSITE" id="PS51007">
    <property type="entry name" value="CYTC"/>
    <property type="match status" value="2"/>
</dbReference>
<dbReference type="GO" id="GO:0009055">
    <property type="term" value="F:electron transfer activity"/>
    <property type="evidence" value="ECO:0007669"/>
    <property type="project" value="InterPro"/>
</dbReference>
<keyword evidence="4" id="KW-0732">Signal</keyword>
<comment type="subcellular location">
    <subcellularLocation>
        <location evidence="1">Cell envelope</location>
    </subcellularLocation>
</comment>
<dbReference type="GO" id="GO:0004130">
    <property type="term" value="F:cytochrome-c peroxidase activity"/>
    <property type="evidence" value="ECO:0007669"/>
    <property type="project" value="TreeGrafter"/>
</dbReference>